<organism evidence="1 2">
    <name type="scientific">Brevundimonas denitrificans</name>
    <dbReference type="NCBI Taxonomy" id="1443434"/>
    <lineage>
        <taxon>Bacteria</taxon>
        <taxon>Pseudomonadati</taxon>
        <taxon>Pseudomonadota</taxon>
        <taxon>Alphaproteobacteria</taxon>
        <taxon>Caulobacterales</taxon>
        <taxon>Caulobacteraceae</taxon>
        <taxon>Brevundimonas</taxon>
    </lineage>
</organism>
<evidence type="ECO:0000313" key="1">
    <source>
        <dbReference type="EMBL" id="GLS02542.1"/>
    </source>
</evidence>
<comment type="caution">
    <text evidence="1">The sequence shown here is derived from an EMBL/GenBank/DDBJ whole genome shotgun (WGS) entry which is preliminary data.</text>
</comment>
<evidence type="ECO:0000313" key="2">
    <source>
        <dbReference type="Proteomes" id="UP001156921"/>
    </source>
</evidence>
<dbReference type="EMBL" id="BSOY01000077">
    <property type="protein sequence ID" value="GLS02542.1"/>
    <property type="molecule type" value="Genomic_DNA"/>
</dbReference>
<protein>
    <submittedName>
        <fullName evidence="1">Uncharacterized protein</fullName>
    </submittedName>
</protein>
<accession>A0ABQ6BQN8</accession>
<dbReference type="Proteomes" id="UP001156921">
    <property type="component" value="Unassembled WGS sequence"/>
</dbReference>
<name>A0ABQ6BQN8_9CAUL</name>
<proteinExistence type="predicted"/>
<sequence length="111" mass="12129">MDGPFRRDRRARGGDGGDWDRFGYRVIRNRLFGQKQEGRIDPSGRVQLARRVLTVTVDGRGLDAQAAGDLLGVHVRMDEAKAFALAVGQSICTARHASPPGSRRTLITGRG</sequence>
<gene>
    <name evidence="1" type="ORF">GCM10007859_25660</name>
</gene>
<reference evidence="2" key="1">
    <citation type="journal article" date="2019" name="Int. J. Syst. Evol. Microbiol.">
        <title>The Global Catalogue of Microorganisms (GCM) 10K type strain sequencing project: providing services to taxonomists for standard genome sequencing and annotation.</title>
        <authorList>
            <consortium name="The Broad Institute Genomics Platform"/>
            <consortium name="The Broad Institute Genome Sequencing Center for Infectious Disease"/>
            <person name="Wu L."/>
            <person name="Ma J."/>
        </authorList>
    </citation>
    <scope>NUCLEOTIDE SEQUENCE [LARGE SCALE GENOMIC DNA]</scope>
    <source>
        <strain evidence="2">NBRC 110107</strain>
    </source>
</reference>
<keyword evidence="2" id="KW-1185">Reference proteome</keyword>